<protein>
    <submittedName>
        <fullName evidence="6">Enolase C-terminal domain-like protein</fullName>
    </submittedName>
</protein>
<dbReference type="RefSeq" id="WP_367995024.1">
    <property type="nucleotide sequence ID" value="NZ_JBFPJR010000032.1"/>
</dbReference>
<dbReference type="Pfam" id="PF13378">
    <property type="entry name" value="MR_MLE_C"/>
    <property type="match status" value="1"/>
</dbReference>
<evidence type="ECO:0000313" key="6">
    <source>
        <dbReference type="EMBL" id="MEX0429055.1"/>
    </source>
</evidence>
<sequence length="383" mass="40839">MSPEPTEPAAKAAATDEATQVATVETAAFRIPTDAPEADGTFAWDATTLVLVTVRTADPRGPAGTGWTYAPAAAAAFIQELLAPVVVGRSVGDVTAAWTAMRAALRNAGRPGLGAMAISALDVALWDLQGRLRGLPLHRLWGATRPSVPVYGSGGFTTYDDDRTARQLEGWLAEGFGSVKIKIGESWGTRVERDLHRVALARRVAGERTGLFVDANGGYQVGQAVRVGRRLADHGVTWFEEPVSSDDTDGLGRVRRALDCDVAAGEYCYEPRDAARLLDAGAVDCLQLDATRCGGYTGWFRAAALAETRGLQVSGHCAPYLHAPVAAATPALRHVEWFHDHVRIEQRLLEPAYGAPGGLLAPSERPGHGWDVRPGRLAEHRVA</sequence>
<dbReference type="EMBL" id="JBFPJR010000032">
    <property type="protein sequence ID" value="MEX0429055.1"/>
    <property type="molecule type" value="Genomic_DNA"/>
</dbReference>
<dbReference type="SUPFAM" id="SSF54826">
    <property type="entry name" value="Enolase N-terminal domain-like"/>
    <property type="match status" value="1"/>
</dbReference>
<comment type="cofactor">
    <cofactor evidence="1">
        <name>Mg(2+)</name>
        <dbReference type="ChEBI" id="CHEBI:18420"/>
    </cofactor>
</comment>
<keyword evidence="7" id="KW-1185">Reference proteome</keyword>
<dbReference type="PANTHER" id="PTHR13794:SF58">
    <property type="entry name" value="MITOCHONDRIAL ENOLASE SUPERFAMILY MEMBER 1"/>
    <property type="match status" value="1"/>
</dbReference>
<feature type="compositionally biased region" description="Basic and acidic residues" evidence="4">
    <location>
        <begin position="365"/>
        <end position="383"/>
    </location>
</feature>
<dbReference type="Gene3D" id="3.20.20.120">
    <property type="entry name" value="Enolase-like C-terminal domain"/>
    <property type="match status" value="1"/>
</dbReference>
<dbReference type="InterPro" id="IPR046945">
    <property type="entry name" value="RHMD-like"/>
</dbReference>
<dbReference type="SFLD" id="SFLDG00179">
    <property type="entry name" value="mandelate_racemase"/>
    <property type="match status" value="1"/>
</dbReference>
<gene>
    <name evidence="6" type="ORF">AB3X52_15620</name>
</gene>
<keyword evidence="3" id="KW-0460">Magnesium</keyword>
<organism evidence="6 7">
    <name type="scientific">Nocardioides eburneus</name>
    <dbReference type="NCBI Taxonomy" id="3231482"/>
    <lineage>
        <taxon>Bacteria</taxon>
        <taxon>Bacillati</taxon>
        <taxon>Actinomycetota</taxon>
        <taxon>Actinomycetes</taxon>
        <taxon>Propionibacteriales</taxon>
        <taxon>Nocardioidaceae</taxon>
        <taxon>Nocardioides</taxon>
    </lineage>
</organism>
<dbReference type="InterPro" id="IPR013342">
    <property type="entry name" value="Mandelate_racemase_C"/>
</dbReference>
<evidence type="ECO:0000256" key="1">
    <source>
        <dbReference type="ARBA" id="ARBA00001946"/>
    </source>
</evidence>
<dbReference type="Pfam" id="PF02746">
    <property type="entry name" value="MR_MLE_N"/>
    <property type="match status" value="1"/>
</dbReference>
<dbReference type="InterPro" id="IPR013341">
    <property type="entry name" value="Mandelate_racemase_N_dom"/>
</dbReference>
<dbReference type="InterPro" id="IPR036849">
    <property type="entry name" value="Enolase-like_C_sf"/>
</dbReference>
<feature type="region of interest" description="Disordered" evidence="4">
    <location>
        <begin position="364"/>
        <end position="383"/>
    </location>
</feature>
<keyword evidence="2" id="KW-0479">Metal-binding</keyword>
<comment type="caution">
    <text evidence="6">The sequence shown here is derived from an EMBL/GenBank/DDBJ whole genome shotgun (WGS) entry which is preliminary data.</text>
</comment>
<feature type="domain" description="Mandelate racemase/muconate lactonizing enzyme C-terminal" evidence="5">
    <location>
        <begin position="161"/>
        <end position="261"/>
    </location>
</feature>
<dbReference type="InterPro" id="IPR029065">
    <property type="entry name" value="Enolase_C-like"/>
</dbReference>
<dbReference type="SUPFAM" id="SSF51604">
    <property type="entry name" value="Enolase C-terminal domain-like"/>
    <property type="match status" value="1"/>
</dbReference>
<evidence type="ECO:0000256" key="4">
    <source>
        <dbReference type="SAM" id="MobiDB-lite"/>
    </source>
</evidence>
<evidence type="ECO:0000256" key="2">
    <source>
        <dbReference type="ARBA" id="ARBA00022723"/>
    </source>
</evidence>
<reference evidence="6 7" key="1">
    <citation type="submission" date="2024-07" db="EMBL/GenBank/DDBJ databases">
        <authorList>
            <person name="Lee S."/>
            <person name="Kang M."/>
        </authorList>
    </citation>
    <scope>NUCLEOTIDE SEQUENCE [LARGE SCALE GENOMIC DNA]</scope>
    <source>
        <strain evidence="6 7">DS6</strain>
    </source>
</reference>
<name>A0ABV3T472_9ACTN</name>
<dbReference type="PANTHER" id="PTHR13794">
    <property type="entry name" value="ENOLASE SUPERFAMILY, MANDELATE RACEMASE"/>
    <property type="match status" value="1"/>
</dbReference>
<dbReference type="SMART" id="SM00922">
    <property type="entry name" value="MR_MLE"/>
    <property type="match status" value="1"/>
</dbReference>
<dbReference type="Gene3D" id="3.30.390.10">
    <property type="entry name" value="Enolase-like, N-terminal domain"/>
    <property type="match status" value="1"/>
</dbReference>
<proteinExistence type="predicted"/>
<evidence type="ECO:0000256" key="3">
    <source>
        <dbReference type="ARBA" id="ARBA00022842"/>
    </source>
</evidence>
<evidence type="ECO:0000259" key="5">
    <source>
        <dbReference type="SMART" id="SM00922"/>
    </source>
</evidence>
<accession>A0ABV3T472</accession>
<dbReference type="Proteomes" id="UP001556631">
    <property type="component" value="Unassembled WGS sequence"/>
</dbReference>
<evidence type="ECO:0000313" key="7">
    <source>
        <dbReference type="Proteomes" id="UP001556631"/>
    </source>
</evidence>
<dbReference type="SFLD" id="SFLDS00001">
    <property type="entry name" value="Enolase"/>
    <property type="match status" value="1"/>
</dbReference>
<dbReference type="InterPro" id="IPR029017">
    <property type="entry name" value="Enolase-like_N"/>
</dbReference>